<dbReference type="Pfam" id="PF00392">
    <property type="entry name" value="GntR"/>
    <property type="match status" value="1"/>
</dbReference>
<dbReference type="Gene3D" id="3.40.1410.10">
    <property type="entry name" value="Chorismate lyase-like"/>
    <property type="match status" value="1"/>
</dbReference>
<dbReference type="EMBL" id="CP093313">
    <property type="protein sequence ID" value="UWZ83696.1"/>
    <property type="molecule type" value="Genomic_DNA"/>
</dbReference>
<sequence length="240" mass="26694">MAQVRKNGLPAYKQIQSTIMRRVEKGSLKPGDLVDSERELARIHGVSLMTARHALIALEREGMVVRRRGSGTFVAPPKIHFNKLMSYTEQMSGRGLAVSSKVLSLSITHTEQEIAARLALPATSPLVKLERLRLSGDEPCAIETCYFSADEFAGITKARLDRLSLFSILERDYGIQIAHADEEIDATTADAHTARLLDISSGAAVLRIRQKIYSTSGKPGLYVLGLYRSDRHSLFIRRFR</sequence>
<dbReference type="InterPro" id="IPR036390">
    <property type="entry name" value="WH_DNA-bd_sf"/>
</dbReference>
<keyword evidence="2" id="KW-0238">DNA-binding</keyword>
<dbReference type="PANTHER" id="PTHR44846">
    <property type="entry name" value="MANNOSYL-D-GLYCERATE TRANSPORT/METABOLISM SYSTEM REPRESSOR MNGR-RELATED"/>
    <property type="match status" value="1"/>
</dbReference>
<dbReference type="SUPFAM" id="SSF46785">
    <property type="entry name" value="Winged helix' DNA-binding domain"/>
    <property type="match status" value="1"/>
</dbReference>
<dbReference type="InterPro" id="IPR000524">
    <property type="entry name" value="Tscrpt_reg_HTH_GntR"/>
</dbReference>
<dbReference type="InterPro" id="IPR011663">
    <property type="entry name" value="UTRA"/>
</dbReference>
<dbReference type="InterPro" id="IPR050679">
    <property type="entry name" value="Bact_HTH_transcr_reg"/>
</dbReference>
<keyword evidence="1" id="KW-0805">Transcription regulation</keyword>
<dbReference type="GO" id="GO:0003677">
    <property type="term" value="F:DNA binding"/>
    <property type="evidence" value="ECO:0007669"/>
    <property type="project" value="UniProtKB-KW"/>
</dbReference>
<dbReference type="PANTHER" id="PTHR44846:SF1">
    <property type="entry name" value="MANNOSYL-D-GLYCERATE TRANSPORT_METABOLISM SYSTEM REPRESSOR MNGR-RELATED"/>
    <property type="match status" value="1"/>
</dbReference>
<reference evidence="5" key="1">
    <citation type="submission" date="2021-04" db="EMBL/GenBank/DDBJ databases">
        <title>Phylogenetic analysis of Acidobacteriaceae.</title>
        <authorList>
            <person name="Qiu L."/>
            <person name="Zhang Q."/>
        </authorList>
    </citation>
    <scope>NUCLEOTIDE SEQUENCE</scope>
    <source>
        <strain evidence="5">DSM 25168</strain>
    </source>
</reference>
<feature type="domain" description="HTH gntR-type" evidence="4">
    <location>
        <begin position="9"/>
        <end position="77"/>
    </location>
</feature>
<dbReference type="InterPro" id="IPR028978">
    <property type="entry name" value="Chorismate_lyase_/UTRA_dom_sf"/>
</dbReference>
<accession>A0A9J7BLS0</accession>
<evidence type="ECO:0000313" key="6">
    <source>
        <dbReference type="Proteomes" id="UP001059380"/>
    </source>
</evidence>
<dbReference type="Gene3D" id="1.10.10.10">
    <property type="entry name" value="Winged helix-like DNA-binding domain superfamily/Winged helix DNA-binding domain"/>
    <property type="match status" value="1"/>
</dbReference>
<evidence type="ECO:0000256" key="3">
    <source>
        <dbReference type="ARBA" id="ARBA00023163"/>
    </source>
</evidence>
<dbReference type="Pfam" id="PF07702">
    <property type="entry name" value="UTRA"/>
    <property type="match status" value="1"/>
</dbReference>
<dbReference type="SUPFAM" id="SSF64288">
    <property type="entry name" value="Chorismate lyase-like"/>
    <property type="match status" value="1"/>
</dbReference>
<name>A0A9J7BLS0_9BACT</name>
<evidence type="ECO:0000259" key="4">
    <source>
        <dbReference type="PROSITE" id="PS50949"/>
    </source>
</evidence>
<dbReference type="Proteomes" id="UP001059380">
    <property type="component" value="Chromosome"/>
</dbReference>
<dbReference type="PROSITE" id="PS50949">
    <property type="entry name" value="HTH_GNTR"/>
    <property type="match status" value="1"/>
</dbReference>
<dbReference type="AlphaFoldDB" id="A0A9J7BLS0"/>
<dbReference type="RefSeq" id="WP_260793058.1">
    <property type="nucleotide sequence ID" value="NZ_CP093313.1"/>
</dbReference>
<dbReference type="GO" id="GO:0045892">
    <property type="term" value="P:negative regulation of DNA-templated transcription"/>
    <property type="evidence" value="ECO:0007669"/>
    <property type="project" value="TreeGrafter"/>
</dbReference>
<dbReference type="InterPro" id="IPR036388">
    <property type="entry name" value="WH-like_DNA-bd_sf"/>
</dbReference>
<evidence type="ECO:0000313" key="5">
    <source>
        <dbReference type="EMBL" id="UWZ83696.1"/>
    </source>
</evidence>
<organism evidence="5 6">
    <name type="scientific">Occallatibacter riparius</name>
    <dbReference type="NCBI Taxonomy" id="1002689"/>
    <lineage>
        <taxon>Bacteria</taxon>
        <taxon>Pseudomonadati</taxon>
        <taxon>Acidobacteriota</taxon>
        <taxon>Terriglobia</taxon>
        <taxon>Terriglobales</taxon>
        <taxon>Acidobacteriaceae</taxon>
        <taxon>Occallatibacter</taxon>
    </lineage>
</organism>
<keyword evidence="6" id="KW-1185">Reference proteome</keyword>
<keyword evidence="3" id="KW-0804">Transcription</keyword>
<gene>
    <name evidence="5" type="ORF">MOP44_24400</name>
</gene>
<dbReference type="CDD" id="cd07377">
    <property type="entry name" value="WHTH_GntR"/>
    <property type="match status" value="1"/>
</dbReference>
<evidence type="ECO:0000256" key="2">
    <source>
        <dbReference type="ARBA" id="ARBA00023125"/>
    </source>
</evidence>
<dbReference type="SMART" id="SM00345">
    <property type="entry name" value="HTH_GNTR"/>
    <property type="match status" value="1"/>
</dbReference>
<evidence type="ECO:0000256" key="1">
    <source>
        <dbReference type="ARBA" id="ARBA00023015"/>
    </source>
</evidence>
<dbReference type="SMART" id="SM00866">
    <property type="entry name" value="UTRA"/>
    <property type="match status" value="1"/>
</dbReference>
<dbReference type="KEGG" id="orp:MOP44_24400"/>
<protein>
    <submittedName>
        <fullName evidence="5">GntR family transcriptional regulator</fullName>
    </submittedName>
</protein>
<proteinExistence type="predicted"/>
<dbReference type="GO" id="GO:0003700">
    <property type="term" value="F:DNA-binding transcription factor activity"/>
    <property type="evidence" value="ECO:0007669"/>
    <property type="project" value="InterPro"/>
</dbReference>